<dbReference type="SUPFAM" id="SSF101473">
    <property type="entry name" value="DhaL-like"/>
    <property type="match status" value="1"/>
</dbReference>
<dbReference type="PROSITE" id="PS51480">
    <property type="entry name" value="DHAL"/>
    <property type="match status" value="1"/>
</dbReference>
<dbReference type="GO" id="GO:0004371">
    <property type="term" value="F:glycerone kinase activity"/>
    <property type="evidence" value="ECO:0007669"/>
    <property type="project" value="InterPro"/>
</dbReference>
<dbReference type="InterPro" id="IPR004007">
    <property type="entry name" value="DhaL_dom"/>
</dbReference>
<evidence type="ECO:0000313" key="10">
    <source>
        <dbReference type="EMBL" id="TYC84110.1"/>
    </source>
</evidence>
<dbReference type="EC" id="2.7.1.121" evidence="3"/>
<dbReference type="InterPro" id="IPR036117">
    <property type="entry name" value="DhaL_dom_sf"/>
</dbReference>
<dbReference type="PANTHER" id="PTHR28629:SF4">
    <property type="entry name" value="TRIOKINASE_FMN CYCLASE"/>
    <property type="match status" value="1"/>
</dbReference>
<comment type="caution">
    <text evidence="10">The sequence shown here is derived from an EMBL/GenBank/DDBJ whole genome shotgun (WGS) entry which is preliminary data.</text>
</comment>
<reference evidence="10 11" key="1">
    <citation type="submission" date="2019-08" db="EMBL/GenBank/DDBJ databases">
        <title>Isolation and enrichment of carboxydotrophic bacteria from anaerobic sludge for the production of bio-based chemicals from syngas.</title>
        <authorList>
            <person name="Antares A.L."/>
            <person name="Moreira J."/>
            <person name="Diender M."/>
            <person name="Parshina S.N."/>
            <person name="Stams A.J.M."/>
            <person name="Alves M."/>
            <person name="Alves J.I."/>
            <person name="Sousa D.Z."/>
        </authorList>
    </citation>
    <scope>NUCLEOTIDE SEQUENCE [LARGE SCALE GENOMIC DNA]</scope>
    <source>
        <strain evidence="10 11">JM</strain>
    </source>
</reference>
<protein>
    <recommendedName>
        <fullName evidence="3">phosphoenolpyruvate--glycerone phosphotransferase</fullName>
        <ecNumber evidence="3">2.7.1.121</ecNumber>
    </recommendedName>
</protein>
<evidence type="ECO:0000256" key="6">
    <source>
        <dbReference type="ARBA" id="ARBA00022798"/>
    </source>
</evidence>
<dbReference type="InterPro" id="IPR050861">
    <property type="entry name" value="Dihydroxyacetone_Kinase"/>
</dbReference>
<name>A0A5D0WIN3_9FIRM</name>
<evidence type="ECO:0000256" key="7">
    <source>
        <dbReference type="ARBA" id="ARBA00046577"/>
    </source>
</evidence>
<evidence type="ECO:0000313" key="11">
    <source>
        <dbReference type="Proteomes" id="UP000322619"/>
    </source>
</evidence>
<dbReference type="GO" id="GO:0005829">
    <property type="term" value="C:cytosol"/>
    <property type="evidence" value="ECO:0007669"/>
    <property type="project" value="TreeGrafter"/>
</dbReference>
<dbReference type="Proteomes" id="UP000322619">
    <property type="component" value="Unassembled WGS sequence"/>
</dbReference>
<evidence type="ECO:0000256" key="5">
    <source>
        <dbReference type="ARBA" id="ARBA00022777"/>
    </source>
</evidence>
<dbReference type="AlphaFoldDB" id="A0A5D0WIN3"/>
<evidence type="ECO:0000256" key="8">
    <source>
        <dbReference type="ARBA" id="ARBA00055771"/>
    </source>
</evidence>
<keyword evidence="4" id="KW-0808">Transferase</keyword>
<proteinExistence type="predicted"/>
<dbReference type="FunFam" id="1.25.40.340:FF:000002">
    <property type="entry name" value="Dihydroxyacetone kinase, L subunit"/>
    <property type="match status" value="1"/>
</dbReference>
<evidence type="ECO:0000256" key="4">
    <source>
        <dbReference type="ARBA" id="ARBA00022679"/>
    </source>
</evidence>
<dbReference type="PANTHER" id="PTHR28629">
    <property type="entry name" value="TRIOKINASE/FMN CYCLASE"/>
    <property type="match status" value="1"/>
</dbReference>
<evidence type="ECO:0000256" key="2">
    <source>
        <dbReference type="ARBA" id="ARBA00004745"/>
    </source>
</evidence>
<keyword evidence="5 10" id="KW-0418">Kinase</keyword>
<dbReference type="GO" id="GO:0019563">
    <property type="term" value="P:glycerol catabolic process"/>
    <property type="evidence" value="ECO:0007669"/>
    <property type="project" value="TreeGrafter"/>
</dbReference>
<comment type="function">
    <text evidence="8">ADP-binding subunit of the dihydroxyacetone kinase, which is responsible for the phosphoenolpyruvate (PEP)-dependent phosphorylation of dihydroxyacetone. DhaL-ADP is converted to DhaL-ATP via a phosphoryl group transfer from DhaM and transmits it to dihydroxyacetone binds to DhaK.</text>
</comment>
<comment type="catalytic activity">
    <reaction evidence="1">
        <text>dihydroxyacetone + phosphoenolpyruvate = dihydroxyacetone phosphate + pyruvate</text>
        <dbReference type="Rhea" id="RHEA:18381"/>
        <dbReference type="ChEBI" id="CHEBI:15361"/>
        <dbReference type="ChEBI" id="CHEBI:16016"/>
        <dbReference type="ChEBI" id="CHEBI:57642"/>
        <dbReference type="ChEBI" id="CHEBI:58702"/>
        <dbReference type="EC" id="2.7.1.121"/>
    </reaction>
</comment>
<accession>A0A5D0WIN3</accession>
<comment type="subunit">
    <text evidence="7">Homodimer. The dihydroxyacetone kinase complex is composed of a homodimer of DhaM, a homodimer of DhaK and the subunit DhaL.</text>
</comment>
<sequence length="234" mass="25243">MLFLIDLPPDTCYTDGEDVNDCGGEPMPLEPLKIKTMLLTAAREIADHVDILTDLDCALGDGDHGTTMKKLTQVMFDQIEPWNETTNLKDGLESLTDALEDVSGGSAGPLFAAFVYGMAEAAESDAPTTDDFIKQILLGAYDEFFTTSKAVIGDKTMMDAIAPATEVIRNSTTDMKTTLEEAARAARSGSDNTAGMLAKYGRARYIGDRCLGHKDPGSVTFAYFYEGLATGYFV</sequence>
<gene>
    <name evidence="10" type="ORF">FXB42_14115</name>
</gene>
<dbReference type="GO" id="GO:0047324">
    <property type="term" value="F:phosphoenolpyruvate-glycerone phosphotransferase activity"/>
    <property type="evidence" value="ECO:0007669"/>
    <property type="project" value="UniProtKB-EC"/>
</dbReference>
<keyword evidence="6" id="KW-0319">Glycerol metabolism</keyword>
<evidence type="ECO:0000256" key="1">
    <source>
        <dbReference type="ARBA" id="ARBA00001113"/>
    </source>
</evidence>
<evidence type="ECO:0000259" key="9">
    <source>
        <dbReference type="PROSITE" id="PS51480"/>
    </source>
</evidence>
<dbReference type="EMBL" id="VSLA01000027">
    <property type="protein sequence ID" value="TYC84110.1"/>
    <property type="molecule type" value="Genomic_DNA"/>
</dbReference>
<feature type="domain" description="DhaL" evidence="9">
    <location>
        <begin position="32"/>
        <end position="230"/>
    </location>
</feature>
<comment type="pathway">
    <text evidence="2">Polyol metabolism; glycerol degradation.</text>
</comment>
<organism evidence="10 11">
    <name type="scientific">Acetobacterium wieringae</name>
    <dbReference type="NCBI Taxonomy" id="52694"/>
    <lineage>
        <taxon>Bacteria</taxon>
        <taxon>Bacillati</taxon>
        <taxon>Bacillota</taxon>
        <taxon>Clostridia</taxon>
        <taxon>Eubacteriales</taxon>
        <taxon>Eubacteriaceae</taxon>
        <taxon>Acetobacterium</taxon>
    </lineage>
</organism>
<evidence type="ECO:0000256" key="3">
    <source>
        <dbReference type="ARBA" id="ARBA00012095"/>
    </source>
</evidence>
<dbReference type="Pfam" id="PF02734">
    <property type="entry name" value="Dak2"/>
    <property type="match status" value="1"/>
</dbReference>
<dbReference type="SMART" id="SM01120">
    <property type="entry name" value="Dak2"/>
    <property type="match status" value="1"/>
</dbReference>
<dbReference type="Gene3D" id="1.25.40.340">
    <property type="match status" value="1"/>
</dbReference>